<name>A0A5B8XG52_9RICK</name>
<evidence type="ECO:0000256" key="4">
    <source>
        <dbReference type="ARBA" id="ARBA00023116"/>
    </source>
</evidence>
<dbReference type="SUPFAM" id="SSF51998">
    <property type="entry name" value="PFL-like glycyl radical enzymes"/>
    <property type="match status" value="1"/>
</dbReference>
<dbReference type="SUPFAM" id="SSF48168">
    <property type="entry name" value="R1 subunit of ribonucleotide reductase, N-terminal domain"/>
    <property type="match status" value="1"/>
</dbReference>
<dbReference type="PANTHER" id="PTHR11573">
    <property type="entry name" value="RIBONUCLEOSIDE-DIPHOSPHATE REDUCTASE LARGE CHAIN"/>
    <property type="match status" value="1"/>
</dbReference>
<evidence type="ECO:0000313" key="9">
    <source>
        <dbReference type="EMBL" id="QED23845.1"/>
    </source>
</evidence>
<dbReference type="NCBIfam" id="NF006577">
    <property type="entry name" value="PRK09102.1"/>
    <property type="match status" value="1"/>
</dbReference>
<evidence type="ECO:0000256" key="1">
    <source>
        <dbReference type="ARBA" id="ARBA00010406"/>
    </source>
</evidence>
<dbReference type="InterPro" id="IPR008926">
    <property type="entry name" value="RNR_R1-su_N"/>
</dbReference>
<dbReference type="AlphaFoldDB" id="A0A5B8XG52"/>
<keyword evidence="3 6" id="KW-0560">Oxidoreductase</keyword>
<evidence type="ECO:0000256" key="3">
    <source>
        <dbReference type="ARBA" id="ARBA00023002"/>
    </source>
</evidence>
<dbReference type="Gene3D" id="3.20.70.20">
    <property type="match status" value="1"/>
</dbReference>
<comment type="function">
    <text evidence="6">Provides the precursors necessary for DNA synthesis. Catalyzes the biosynthesis of deoxyribonucleotides from the corresponding ribonucleotides.</text>
</comment>
<proteinExistence type="inferred from homology"/>
<dbReference type="Pfam" id="PF00317">
    <property type="entry name" value="Ribonuc_red_lgN"/>
    <property type="match status" value="1"/>
</dbReference>
<organism evidence="9 10">
    <name type="scientific">Candidatus Deianiraea vastatrix</name>
    <dbReference type="NCBI Taxonomy" id="2163644"/>
    <lineage>
        <taxon>Bacteria</taxon>
        <taxon>Pseudomonadati</taxon>
        <taxon>Pseudomonadota</taxon>
        <taxon>Alphaproteobacteria</taxon>
        <taxon>Rickettsiales</taxon>
        <taxon>Candidatus Deianiraeaceae</taxon>
        <taxon>Candidatus Deianiraea</taxon>
    </lineage>
</organism>
<dbReference type="GO" id="GO:0009263">
    <property type="term" value="P:deoxyribonucleotide biosynthetic process"/>
    <property type="evidence" value="ECO:0007669"/>
    <property type="project" value="UniProtKB-KW"/>
</dbReference>
<feature type="domain" description="Ribonucleotide reductase large subunit N-terminal" evidence="7">
    <location>
        <begin position="18"/>
        <end position="83"/>
    </location>
</feature>
<dbReference type="GO" id="GO:0005524">
    <property type="term" value="F:ATP binding"/>
    <property type="evidence" value="ECO:0007669"/>
    <property type="project" value="InterPro"/>
</dbReference>
<dbReference type="PANTHER" id="PTHR11573:SF6">
    <property type="entry name" value="RIBONUCLEOSIDE-DIPHOSPHATE REDUCTASE LARGE SUBUNIT"/>
    <property type="match status" value="1"/>
</dbReference>
<keyword evidence="4 6" id="KW-0215">Deoxyribonucleotide synthesis</keyword>
<feature type="domain" description="Ribonucleotide reductase large subunit C-terminal" evidence="8">
    <location>
        <begin position="87"/>
        <end position="404"/>
    </location>
</feature>
<feature type="domain" description="Ribonucleotide reductase large subunit C-terminal" evidence="8">
    <location>
        <begin position="415"/>
        <end position="561"/>
    </location>
</feature>
<keyword evidence="10" id="KW-1185">Reference proteome</keyword>
<evidence type="ECO:0000256" key="2">
    <source>
        <dbReference type="ARBA" id="ARBA00012274"/>
    </source>
</evidence>
<dbReference type="CDD" id="cd01679">
    <property type="entry name" value="RNR_I"/>
    <property type="match status" value="1"/>
</dbReference>
<evidence type="ECO:0000259" key="8">
    <source>
        <dbReference type="Pfam" id="PF02867"/>
    </source>
</evidence>
<dbReference type="GO" id="GO:0005971">
    <property type="term" value="C:ribonucleoside-diphosphate reductase complex"/>
    <property type="evidence" value="ECO:0007669"/>
    <property type="project" value="TreeGrafter"/>
</dbReference>
<dbReference type="PRINTS" id="PR01183">
    <property type="entry name" value="RIBORDTASEM1"/>
</dbReference>
<dbReference type="EMBL" id="CP029077">
    <property type="protein sequence ID" value="QED23845.1"/>
    <property type="molecule type" value="Genomic_DNA"/>
</dbReference>
<gene>
    <name evidence="9" type="ORF">Deia_01064</name>
</gene>
<dbReference type="Proteomes" id="UP000321934">
    <property type="component" value="Chromosome"/>
</dbReference>
<sequence length="601" mass="67093">MNGVKNEKKGFNFDIEQRLTAFGKAVLQDRYLLAGEDYKDMFVRVAKTYANDDAHAERLYEYMAKMWFMPSTPILSNGGANRGLPISCFLNESSDSLTGIAELWNENVWLASKGGGIGSYWGNVRSIGESIGKNGKTSGIMPFIKVMDSLTLAISQGSLRRGSAAVYLPVDHPEIEEFIDIRRQTGDHNRRSLNLHHGICIPDAFMEAVAKDDKWSLKSPATGEVMSQIGARDLWIRILNARMEMGEPYILFTDTVNAAIPEHHKKLGLKVKTSNLCSEITLPTGIDHLGNERTAVCCLSSLNIEYFDEWKEDGQFIKDVMYMLDNVLTDFINRAPADMKNAVYSATRERSIGLGTMGLHSFFHKNMVAFESAPAKSMNKKIFAHIKEHADIASKEIAVERGPCLDAAELGIMERFSNKTAIAPTASISIITGGTSAGIEPSNGNYYTHKTLTGAFPVKNKYLEELLEKMGQNTDEIWSSIASNDGSVSHLEFLSDYEKAVFKTAHEINQVWLVDLMADRAPFIDQAASNNLFVRSDISKLELHKIHFDAWQKGVKSLYYLRSMALSRAEKVSVLVEKRQKNESQEESLSGNLYEECLVCQ</sequence>
<dbReference type="GO" id="GO:0004748">
    <property type="term" value="F:ribonucleoside-diphosphate reductase activity, thioredoxin disulfide as acceptor"/>
    <property type="evidence" value="ECO:0007669"/>
    <property type="project" value="UniProtKB-EC"/>
</dbReference>
<dbReference type="RefSeq" id="WP_222912650.1">
    <property type="nucleotide sequence ID" value="NZ_CP029077.1"/>
</dbReference>
<dbReference type="InterPro" id="IPR013509">
    <property type="entry name" value="RNR_lsu_N"/>
</dbReference>
<evidence type="ECO:0000313" key="10">
    <source>
        <dbReference type="Proteomes" id="UP000321934"/>
    </source>
</evidence>
<dbReference type="EC" id="1.17.4.1" evidence="2 6"/>
<evidence type="ECO:0000256" key="5">
    <source>
        <dbReference type="ARBA" id="ARBA00047754"/>
    </source>
</evidence>
<dbReference type="Pfam" id="PF02867">
    <property type="entry name" value="Ribonuc_red_lgC"/>
    <property type="match status" value="2"/>
</dbReference>
<protein>
    <recommendedName>
        <fullName evidence="2 6">Ribonucleoside-diphosphate reductase</fullName>
        <ecNumber evidence="2 6">1.17.4.1</ecNumber>
    </recommendedName>
</protein>
<comment type="catalytic activity">
    <reaction evidence="5 6">
        <text>a 2'-deoxyribonucleoside 5'-diphosphate + [thioredoxin]-disulfide + H2O = a ribonucleoside 5'-diphosphate + [thioredoxin]-dithiol</text>
        <dbReference type="Rhea" id="RHEA:23252"/>
        <dbReference type="Rhea" id="RHEA-COMP:10698"/>
        <dbReference type="Rhea" id="RHEA-COMP:10700"/>
        <dbReference type="ChEBI" id="CHEBI:15377"/>
        <dbReference type="ChEBI" id="CHEBI:29950"/>
        <dbReference type="ChEBI" id="CHEBI:50058"/>
        <dbReference type="ChEBI" id="CHEBI:57930"/>
        <dbReference type="ChEBI" id="CHEBI:73316"/>
        <dbReference type="EC" id="1.17.4.1"/>
    </reaction>
</comment>
<dbReference type="InterPro" id="IPR039718">
    <property type="entry name" value="Rrm1"/>
</dbReference>
<evidence type="ECO:0000256" key="6">
    <source>
        <dbReference type="RuleBase" id="RU003410"/>
    </source>
</evidence>
<dbReference type="UniPathway" id="UPA00326"/>
<reference evidence="9 10" key="1">
    <citation type="journal article" date="2019" name="ISME J.">
        <title>Deianiraea, an extracellular bacterium associated with the ciliate Paramecium, suggests an alternative scenario for the evolution of Rickettsiales.</title>
        <authorList>
            <person name="Castelli M."/>
            <person name="Sabaneyeva E."/>
            <person name="Lanzoni O."/>
            <person name="Lebedeva N."/>
            <person name="Floriano A.M."/>
            <person name="Gaiarsa S."/>
            <person name="Benken K."/>
            <person name="Modeo L."/>
            <person name="Bandi C."/>
            <person name="Potekhin A."/>
            <person name="Sassera D."/>
            <person name="Petroni G."/>
        </authorList>
    </citation>
    <scope>NUCLEOTIDE SEQUENCE [LARGE SCALE GENOMIC DNA]</scope>
    <source>
        <strain evidence="9">CyL4-1</strain>
    </source>
</reference>
<accession>A0A5B8XG52</accession>
<evidence type="ECO:0000259" key="7">
    <source>
        <dbReference type="Pfam" id="PF00317"/>
    </source>
</evidence>
<comment type="similarity">
    <text evidence="1 6">Belongs to the ribonucleoside diphosphate reductase large chain family.</text>
</comment>
<dbReference type="InterPro" id="IPR000788">
    <property type="entry name" value="RNR_lg_C"/>
</dbReference>